<proteinExistence type="predicted"/>
<evidence type="ECO:0000313" key="2">
    <source>
        <dbReference type="Proteomes" id="UP001447188"/>
    </source>
</evidence>
<organism evidence="1 2">
    <name type="scientific">Discina gigas</name>
    <dbReference type="NCBI Taxonomy" id="1032678"/>
    <lineage>
        <taxon>Eukaryota</taxon>
        <taxon>Fungi</taxon>
        <taxon>Dikarya</taxon>
        <taxon>Ascomycota</taxon>
        <taxon>Pezizomycotina</taxon>
        <taxon>Pezizomycetes</taxon>
        <taxon>Pezizales</taxon>
        <taxon>Discinaceae</taxon>
        <taxon>Discina</taxon>
    </lineage>
</organism>
<gene>
    <name evidence="1" type="ORF">Q9L58_000530</name>
</gene>
<protein>
    <recommendedName>
        <fullName evidence="3">HNH nuclease domain-containing protein</fullName>
    </recommendedName>
</protein>
<dbReference type="Proteomes" id="UP001447188">
    <property type="component" value="Unassembled WGS sequence"/>
</dbReference>
<accession>A0ABR3GWH9</accession>
<dbReference type="EMBL" id="JBBBZM010000004">
    <property type="protein sequence ID" value="KAL0640252.1"/>
    <property type="molecule type" value="Genomic_DNA"/>
</dbReference>
<reference evidence="1 2" key="1">
    <citation type="submission" date="2024-02" db="EMBL/GenBank/DDBJ databases">
        <title>Discinaceae phylogenomics.</title>
        <authorList>
            <person name="Dirks A.C."/>
            <person name="James T.Y."/>
        </authorList>
    </citation>
    <scope>NUCLEOTIDE SEQUENCE [LARGE SCALE GENOMIC DNA]</scope>
    <source>
        <strain evidence="1 2">ACD0624</strain>
    </source>
</reference>
<sequence>MTPVLATLSPETSSLLSIPSSLTTYEQMETDVRAKLGGYELTGARDSTVSILENFVRCLPRDGARNICKDIIGCNCDEELRHLADHLLTAVLVPMKSHGGTPLASPSPRFGAEHSVEEISSELFESCTRNDQAWLKAACLRRDNNRCVLTQFYDANEADKNLSGSEYLEVTTEITEAAHIIPFSLGNFAETEVKPSHVYYIIVNC</sequence>
<evidence type="ECO:0008006" key="3">
    <source>
        <dbReference type="Google" id="ProtNLM"/>
    </source>
</evidence>
<evidence type="ECO:0000313" key="1">
    <source>
        <dbReference type="EMBL" id="KAL0640252.1"/>
    </source>
</evidence>
<keyword evidence="2" id="KW-1185">Reference proteome</keyword>
<comment type="caution">
    <text evidence="1">The sequence shown here is derived from an EMBL/GenBank/DDBJ whole genome shotgun (WGS) entry which is preliminary data.</text>
</comment>
<name>A0ABR3GWH9_9PEZI</name>